<evidence type="ECO:0000313" key="2">
    <source>
        <dbReference type="EMBL" id="GIO48429.1"/>
    </source>
</evidence>
<protein>
    <recommendedName>
        <fullName evidence="4">SurA N-terminal domain-containing protein</fullName>
    </recommendedName>
</protein>
<dbReference type="SUPFAM" id="SSF109998">
    <property type="entry name" value="Triger factor/SurA peptide-binding domain-like"/>
    <property type="match status" value="1"/>
</dbReference>
<comment type="caution">
    <text evidence="2">The sequence shown here is derived from an EMBL/GenBank/DDBJ whole genome shotgun (WGS) entry which is preliminary data.</text>
</comment>
<dbReference type="Gene3D" id="1.10.4030.10">
    <property type="entry name" value="Porin chaperone SurA, peptide-binding domain"/>
    <property type="match status" value="1"/>
</dbReference>
<keyword evidence="3" id="KW-1185">Reference proteome</keyword>
<keyword evidence="1" id="KW-0732">Signal</keyword>
<accession>A0A920CSR4</accession>
<organism evidence="2 3">
    <name type="scientific">Paenibacillus azoreducens</name>
    <dbReference type="NCBI Taxonomy" id="116718"/>
    <lineage>
        <taxon>Bacteria</taxon>
        <taxon>Bacillati</taxon>
        <taxon>Bacillota</taxon>
        <taxon>Bacilli</taxon>
        <taxon>Bacillales</taxon>
        <taxon>Paenibacillaceae</taxon>
        <taxon>Paenibacillus</taxon>
    </lineage>
</organism>
<evidence type="ECO:0000256" key="1">
    <source>
        <dbReference type="SAM" id="SignalP"/>
    </source>
</evidence>
<dbReference type="EMBL" id="BORT01000013">
    <property type="protein sequence ID" value="GIO48429.1"/>
    <property type="molecule type" value="Genomic_DNA"/>
</dbReference>
<name>A0A920CSR4_9BACL</name>
<dbReference type="InterPro" id="IPR027304">
    <property type="entry name" value="Trigger_fact/SurA_dom_sf"/>
</dbReference>
<feature type="signal peptide" evidence="1">
    <location>
        <begin position="1"/>
        <end position="28"/>
    </location>
</feature>
<dbReference type="AlphaFoldDB" id="A0A920CSR4"/>
<dbReference type="Proteomes" id="UP000682811">
    <property type="component" value="Unassembled WGS sequence"/>
</dbReference>
<gene>
    <name evidence="2" type="ORF">J34TS1_31940</name>
</gene>
<evidence type="ECO:0000313" key="3">
    <source>
        <dbReference type="Proteomes" id="UP000682811"/>
    </source>
</evidence>
<feature type="chain" id="PRO_5039622971" description="SurA N-terminal domain-containing protein" evidence="1">
    <location>
        <begin position="29"/>
        <end position="234"/>
    </location>
</feature>
<dbReference type="RefSeq" id="WP_212979084.1">
    <property type="nucleotide sequence ID" value="NZ_AP025343.1"/>
</dbReference>
<evidence type="ECO:0008006" key="4">
    <source>
        <dbReference type="Google" id="ProtNLM"/>
    </source>
</evidence>
<reference evidence="2 3" key="1">
    <citation type="submission" date="2021-03" db="EMBL/GenBank/DDBJ databases">
        <title>Antimicrobial resistance genes in bacteria isolated from Japanese honey, and their potential for conferring macrolide and lincosamide resistance in the American foulbrood pathogen Paenibacillus larvae.</title>
        <authorList>
            <person name="Okamoto M."/>
            <person name="Kumagai M."/>
            <person name="Kanamori H."/>
            <person name="Takamatsu D."/>
        </authorList>
    </citation>
    <scope>NUCLEOTIDE SEQUENCE [LARGE SCALE GENOMIC DNA]</scope>
    <source>
        <strain evidence="2 3">J34TS1</strain>
    </source>
</reference>
<proteinExistence type="predicted"/>
<sequence>MKLNKLTVIAGGVCLSLFLIGFAFSASASNAANPSTDKVDTIRSSFNDLKAKLDPDQNHQNSAVPVPLVQGEDFQISKQEFIFYKSNLELINKLQNHQISISDDALIDNMVKKKLTVSYAKNLGLKVTPEEVDAVIERERSSLSDSSIKGRNNETVRELMKQRIRITGLSEDEFWNSDQTKKEYEKALLIGKLFDKLAAEGKIGKEGADFESFQKNLLESSVGKLTINKNVLKP</sequence>